<dbReference type="Proteomes" id="UP001597463">
    <property type="component" value="Unassembled WGS sequence"/>
</dbReference>
<sequence>MSQHTSWQAIAPDLWSLNYGFRNAGLQVSTRMTVARLRDGSLFAHSAVPLAPAQKQFLDGLGPLRSIVAPSTMHHLFAADLAALYPEARLYGPAGLKRKRPDLRNLQVLESDDAALPWGGELGHLRFDGIPLLQESLWFHHASGTLIATDILQCWKGPLSLGVRLYLGLTGGHERLTVPRTVRLLVRDPSAAKRCALAALQWPIARIVLLHNSVLEDRAFERVAEAFSIWTAD</sequence>
<reference evidence="2" key="1">
    <citation type="journal article" date="2019" name="Int. J. Syst. Evol. Microbiol.">
        <title>The Global Catalogue of Microorganisms (GCM) 10K type strain sequencing project: providing services to taxonomists for standard genome sequencing and annotation.</title>
        <authorList>
            <consortium name="The Broad Institute Genomics Platform"/>
            <consortium name="The Broad Institute Genome Sequencing Center for Infectious Disease"/>
            <person name="Wu L."/>
            <person name="Ma J."/>
        </authorList>
    </citation>
    <scope>NUCLEOTIDE SEQUENCE [LARGE SCALE GENOMIC DNA]</scope>
    <source>
        <strain evidence="2">TISTR 1906</strain>
    </source>
</reference>
<dbReference type="EMBL" id="JBHUMV010000001">
    <property type="protein sequence ID" value="MFD2752470.1"/>
    <property type="molecule type" value="Genomic_DNA"/>
</dbReference>
<name>A0ABW5UJA0_9BURK</name>
<gene>
    <name evidence="1" type="ORF">ACFSW6_00095</name>
</gene>
<proteinExistence type="predicted"/>
<dbReference type="PANTHER" id="PTHR33835:SF1">
    <property type="entry name" value="METALLO-BETA-LACTAMASE DOMAIN-CONTAINING PROTEIN"/>
    <property type="match status" value="1"/>
</dbReference>
<dbReference type="Pfam" id="PF14234">
    <property type="entry name" value="DUF4336"/>
    <property type="match status" value="1"/>
</dbReference>
<dbReference type="RefSeq" id="WP_066479779.1">
    <property type="nucleotide sequence ID" value="NZ_BCNT01000010.1"/>
</dbReference>
<dbReference type="PANTHER" id="PTHR33835">
    <property type="entry name" value="YALI0C07656P"/>
    <property type="match status" value="1"/>
</dbReference>
<comment type="caution">
    <text evidence="1">The sequence shown here is derived from an EMBL/GenBank/DDBJ whole genome shotgun (WGS) entry which is preliminary data.</text>
</comment>
<dbReference type="InterPro" id="IPR025638">
    <property type="entry name" value="DUF4336"/>
</dbReference>
<protein>
    <submittedName>
        <fullName evidence="1">DUF4336 domain-containing protein</fullName>
    </submittedName>
</protein>
<accession>A0ABW5UJA0</accession>
<evidence type="ECO:0000313" key="1">
    <source>
        <dbReference type="EMBL" id="MFD2752470.1"/>
    </source>
</evidence>
<evidence type="ECO:0000313" key="2">
    <source>
        <dbReference type="Proteomes" id="UP001597463"/>
    </source>
</evidence>
<keyword evidence="2" id="KW-1185">Reference proteome</keyword>
<organism evidence="1 2">
    <name type="scientific">Comamonas terrae</name>
    <dbReference type="NCBI Taxonomy" id="673548"/>
    <lineage>
        <taxon>Bacteria</taxon>
        <taxon>Pseudomonadati</taxon>
        <taxon>Pseudomonadota</taxon>
        <taxon>Betaproteobacteria</taxon>
        <taxon>Burkholderiales</taxon>
        <taxon>Comamonadaceae</taxon>
        <taxon>Comamonas</taxon>
    </lineage>
</organism>